<proteinExistence type="predicted"/>
<dbReference type="AlphaFoldDB" id="A0A2P2Q2A7"/>
<evidence type="ECO:0000313" key="2">
    <source>
        <dbReference type="EMBL" id="MBX61069.1"/>
    </source>
</evidence>
<name>A0A2P2Q2A7_RHIMU</name>
<reference evidence="2" key="1">
    <citation type="submission" date="2018-02" db="EMBL/GenBank/DDBJ databases">
        <title>Rhizophora mucronata_Transcriptome.</title>
        <authorList>
            <person name="Meera S.P."/>
            <person name="Sreeshan A."/>
            <person name="Augustine A."/>
        </authorList>
    </citation>
    <scope>NUCLEOTIDE SEQUENCE</scope>
    <source>
        <tissue evidence="2">Leaf</tissue>
    </source>
</reference>
<keyword evidence="1" id="KW-1133">Transmembrane helix</keyword>
<organism evidence="2">
    <name type="scientific">Rhizophora mucronata</name>
    <name type="common">Asiatic mangrove</name>
    <dbReference type="NCBI Taxonomy" id="61149"/>
    <lineage>
        <taxon>Eukaryota</taxon>
        <taxon>Viridiplantae</taxon>
        <taxon>Streptophyta</taxon>
        <taxon>Embryophyta</taxon>
        <taxon>Tracheophyta</taxon>
        <taxon>Spermatophyta</taxon>
        <taxon>Magnoliopsida</taxon>
        <taxon>eudicotyledons</taxon>
        <taxon>Gunneridae</taxon>
        <taxon>Pentapetalae</taxon>
        <taxon>rosids</taxon>
        <taxon>fabids</taxon>
        <taxon>Malpighiales</taxon>
        <taxon>Rhizophoraceae</taxon>
        <taxon>Rhizophora</taxon>
    </lineage>
</organism>
<accession>A0A2P2Q2A7</accession>
<dbReference type="EMBL" id="GGEC01080585">
    <property type="protein sequence ID" value="MBX61069.1"/>
    <property type="molecule type" value="Transcribed_RNA"/>
</dbReference>
<keyword evidence="1" id="KW-0812">Transmembrane</keyword>
<keyword evidence="1" id="KW-0472">Membrane</keyword>
<feature type="transmembrane region" description="Helical" evidence="1">
    <location>
        <begin position="15"/>
        <end position="35"/>
    </location>
</feature>
<evidence type="ECO:0000256" key="1">
    <source>
        <dbReference type="SAM" id="Phobius"/>
    </source>
</evidence>
<protein>
    <submittedName>
        <fullName evidence="2">Uncharacterized protein</fullName>
    </submittedName>
</protein>
<sequence length="38" mass="4732">MCCYLSFWDPPMFWMHSRIHEIFCSVPFILFYFNFMGS</sequence>